<feature type="signal peptide" evidence="2">
    <location>
        <begin position="1"/>
        <end position="22"/>
    </location>
</feature>
<dbReference type="AlphaFoldDB" id="A0A5B0PNN6"/>
<proteinExistence type="predicted"/>
<evidence type="ECO:0000256" key="1">
    <source>
        <dbReference type="SAM" id="MobiDB-lite"/>
    </source>
</evidence>
<dbReference type="EMBL" id="VSWC01000014">
    <property type="protein sequence ID" value="KAA1114609.1"/>
    <property type="molecule type" value="Genomic_DNA"/>
</dbReference>
<reference evidence="5 6" key="1">
    <citation type="submission" date="2019-05" db="EMBL/GenBank/DDBJ databases">
        <title>Emergence of the Ug99 lineage of the wheat stem rust pathogen through somatic hybridization.</title>
        <authorList>
            <person name="Li F."/>
            <person name="Upadhyaya N.M."/>
            <person name="Sperschneider J."/>
            <person name="Matny O."/>
            <person name="Nguyen-Phuc H."/>
            <person name="Mago R."/>
            <person name="Raley C."/>
            <person name="Miller M.E."/>
            <person name="Silverstein K.A.T."/>
            <person name="Henningsen E."/>
            <person name="Hirsch C.D."/>
            <person name="Visser B."/>
            <person name="Pretorius Z.A."/>
            <person name="Steffenson B.J."/>
            <person name="Schwessinger B."/>
            <person name="Dodds P.N."/>
            <person name="Figueroa M."/>
        </authorList>
    </citation>
    <scope>NUCLEOTIDE SEQUENCE [LARGE SCALE GENOMIC DNA]</scope>
    <source>
        <strain evidence="4">21-0</strain>
        <strain evidence="3 6">Ug99</strain>
    </source>
</reference>
<evidence type="ECO:0000313" key="5">
    <source>
        <dbReference type="Proteomes" id="UP000324748"/>
    </source>
</evidence>
<dbReference type="Proteomes" id="UP000324748">
    <property type="component" value="Unassembled WGS sequence"/>
</dbReference>
<accession>A0A5B0PNN6</accession>
<evidence type="ECO:0008006" key="7">
    <source>
        <dbReference type="Google" id="ProtNLM"/>
    </source>
</evidence>
<evidence type="ECO:0000313" key="6">
    <source>
        <dbReference type="Proteomes" id="UP000325313"/>
    </source>
</evidence>
<protein>
    <recommendedName>
        <fullName evidence="7">Secreted protein</fullName>
    </recommendedName>
</protein>
<keyword evidence="2" id="KW-0732">Signal</keyword>
<evidence type="ECO:0000313" key="3">
    <source>
        <dbReference type="EMBL" id="KAA1102423.1"/>
    </source>
</evidence>
<dbReference type="EMBL" id="VDEP01000338">
    <property type="protein sequence ID" value="KAA1102423.1"/>
    <property type="molecule type" value="Genomic_DNA"/>
</dbReference>
<comment type="caution">
    <text evidence="3">The sequence shown here is derived from an EMBL/GenBank/DDBJ whole genome shotgun (WGS) entry which is preliminary data.</text>
</comment>
<dbReference type="Proteomes" id="UP000325313">
    <property type="component" value="Unassembled WGS sequence"/>
</dbReference>
<keyword evidence="5" id="KW-1185">Reference proteome</keyword>
<sequence length="154" mass="16919">MNFKTIILGVIMAFTLVSQVSAMKCILEGCGGEARQWHSRPVNFPEKGPCLDDEVGGKCLKQRSKLYYVCMRCNSVISKNNQMPHLQPEGCAHDSKYIHKKGKIPPNDSSGPSAATSEAKPTSSTTPSGIPFYDLGQQTTNPSGLPFYDFFQKK</sequence>
<evidence type="ECO:0000313" key="4">
    <source>
        <dbReference type="EMBL" id="KAA1114609.1"/>
    </source>
</evidence>
<evidence type="ECO:0000256" key="2">
    <source>
        <dbReference type="SAM" id="SignalP"/>
    </source>
</evidence>
<feature type="compositionally biased region" description="Polar residues" evidence="1">
    <location>
        <begin position="107"/>
        <end position="128"/>
    </location>
</feature>
<feature type="chain" id="PRO_5036137799" description="Secreted protein" evidence="2">
    <location>
        <begin position="23"/>
        <end position="154"/>
    </location>
</feature>
<gene>
    <name evidence="4" type="ORF">PGT21_015232</name>
    <name evidence="3" type="ORF">PGTUg99_034277</name>
</gene>
<organism evidence="3 6">
    <name type="scientific">Puccinia graminis f. sp. tritici</name>
    <dbReference type="NCBI Taxonomy" id="56615"/>
    <lineage>
        <taxon>Eukaryota</taxon>
        <taxon>Fungi</taxon>
        <taxon>Dikarya</taxon>
        <taxon>Basidiomycota</taxon>
        <taxon>Pucciniomycotina</taxon>
        <taxon>Pucciniomycetes</taxon>
        <taxon>Pucciniales</taxon>
        <taxon>Pucciniaceae</taxon>
        <taxon>Puccinia</taxon>
    </lineage>
</organism>
<feature type="region of interest" description="Disordered" evidence="1">
    <location>
        <begin position="97"/>
        <end position="143"/>
    </location>
</feature>
<name>A0A5B0PNN6_PUCGR</name>